<proteinExistence type="predicted"/>
<sequence>MSRKSVQRFCDNGMRKNKDLKRIWRIATRFRYAVYMIMQVWKCKKKALGATFLTAQSLDAFRRFVDTGAERGSVTL</sequence>
<gene>
    <name evidence="1" type="ORF">QO002_003790</name>
</gene>
<organism evidence="1 2">
    <name type="scientific">Pararhizobium capsulatum DSM 1112</name>
    <dbReference type="NCBI Taxonomy" id="1121113"/>
    <lineage>
        <taxon>Bacteria</taxon>
        <taxon>Pseudomonadati</taxon>
        <taxon>Pseudomonadota</taxon>
        <taxon>Alphaproteobacteria</taxon>
        <taxon>Hyphomicrobiales</taxon>
        <taxon>Rhizobiaceae</taxon>
        <taxon>Rhizobium/Agrobacterium group</taxon>
        <taxon>Pararhizobium</taxon>
    </lineage>
</organism>
<evidence type="ECO:0008006" key="3">
    <source>
        <dbReference type="Google" id="ProtNLM"/>
    </source>
</evidence>
<protein>
    <recommendedName>
        <fullName evidence="3">Transposase</fullName>
    </recommendedName>
</protein>
<comment type="caution">
    <text evidence="1">The sequence shown here is derived from an EMBL/GenBank/DDBJ whole genome shotgun (WGS) entry which is preliminary data.</text>
</comment>
<evidence type="ECO:0000313" key="1">
    <source>
        <dbReference type="EMBL" id="MDQ0321652.1"/>
    </source>
</evidence>
<accession>A0ABU0BXT2</accession>
<reference evidence="1 2" key="1">
    <citation type="submission" date="2023-07" db="EMBL/GenBank/DDBJ databases">
        <title>Genomic Encyclopedia of Type Strains, Phase IV (KMG-IV): sequencing the most valuable type-strain genomes for metagenomic binning, comparative biology and taxonomic classification.</title>
        <authorList>
            <person name="Goeker M."/>
        </authorList>
    </citation>
    <scope>NUCLEOTIDE SEQUENCE [LARGE SCALE GENOMIC DNA]</scope>
    <source>
        <strain evidence="1 2">DSM 1112</strain>
    </source>
</reference>
<evidence type="ECO:0000313" key="2">
    <source>
        <dbReference type="Proteomes" id="UP001230207"/>
    </source>
</evidence>
<name>A0ABU0BXT2_9HYPH</name>
<keyword evidence="2" id="KW-1185">Reference proteome</keyword>
<dbReference type="EMBL" id="JAUSVF010000001">
    <property type="protein sequence ID" value="MDQ0321652.1"/>
    <property type="molecule type" value="Genomic_DNA"/>
</dbReference>
<dbReference type="Proteomes" id="UP001230207">
    <property type="component" value="Unassembled WGS sequence"/>
</dbReference>